<dbReference type="PANTHER" id="PTHR21666">
    <property type="entry name" value="PEPTIDASE-RELATED"/>
    <property type="match status" value="1"/>
</dbReference>
<evidence type="ECO:0000313" key="9">
    <source>
        <dbReference type="EMBL" id="MBY8919027.1"/>
    </source>
</evidence>
<keyword evidence="10" id="KW-1185">Reference proteome</keyword>
<evidence type="ECO:0000256" key="3">
    <source>
        <dbReference type="ARBA" id="ARBA00022723"/>
    </source>
</evidence>
<protein>
    <submittedName>
        <fullName evidence="9">M23 family metallopeptidase</fullName>
    </submittedName>
</protein>
<keyword evidence="7" id="KW-0812">Transmembrane</keyword>
<feature type="domain" description="M23ase beta-sheet core" evidence="8">
    <location>
        <begin position="509"/>
        <end position="605"/>
    </location>
</feature>
<dbReference type="EMBL" id="JAHSQO010000009">
    <property type="protein sequence ID" value="MBY8919027.1"/>
    <property type="molecule type" value="Genomic_DNA"/>
</dbReference>
<evidence type="ECO:0000256" key="5">
    <source>
        <dbReference type="ARBA" id="ARBA00022833"/>
    </source>
</evidence>
<keyword evidence="5" id="KW-0862">Zinc</keyword>
<dbReference type="Proteomes" id="UP000777661">
    <property type="component" value="Unassembled WGS sequence"/>
</dbReference>
<evidence type="ECO:0000256" key="7">
    <source>
        <dbReference type="SAM" id="Phobius"/>
    </source>
</evidence>
<feature type="transmembrane region" description="Helical" evidence="7">
    <location>
        <begin position="35"/>
        <end position="58"/>
    </location>
</feature>
<evidence type="ECO:0000313" key="10">
    <source>
        <dbReference type="Proteomes" id="UP000777661"/>
    </source>
</evidence>
<keyword evidence="7" id="KW-0472">Membrane</keyword>
<evidence type="ECO:0000256" key="1">
    <source>
        <dbReference type="ARBA" id="ARBA00001947"/>
    </source>
</evidence>
<proteinExistence type="predicted"/>
<reference evidence="9 10" key="1">
    <citation type="submission" date="2021-06" db="EMBL/GenBank/DDBJ databases">
        <title>Nitratireductor porphyridii sp. nov., isolated from a small marine red alga, Porphyridium purpureum in South Korea.</title>
        <authorList>
            <person name="Kim K.H."/>
            <person name="Kristyanto S."/>
            <person name="Jeon C.O."/>
        </authorList>
    </citation>
    <scope>NUCLEOTIDE SEQUENCE [LARGE SCALE GENOMIC DNA]</scope>
    <source>
        <strain evidence="9 10">R6</strain>
    </source>
</reference>
<dbReference type="InterPro" id="IPR050570">
    <property type="entry name" value="Cell_wall_metabolism_enzyme"/>
</dbReference>
<name>A0ABS7RF40_9HYPH</name>
<dbReference type="Gene3D" id="2.70.70.10">
    <property type="entry name" value="Glucose Permease (Domain IIA)"/>
    <property type="match status" value="1"/>
</dbReference>
<gene>
    <name evidence="9" type="ORF">KVG22_20700</name>
</gene>
<organism evidence="9 10">
    <name type="scientific">Nitratireductor rhodophyticola</name>
    <dbReference type="NCBI Taxonomy" id="2854036"/>
    <lineage>
        <taxon>Bacteria</taxon>
        <taxon>Pseudomonadati</taxon>
        <taxon>Pseudomonadota</taxon>
        <taxon>Alphaproteobacteria</taxon>
        <taxon>Hyphomicrobiales</taxon>
        <taxon>Phyllobacteriaceae</taxon>
        <taxon>Nitratireductor</taxon>
    </lineage>
</organism>
<accession>A0ABS7RF40</accession>
<evidence type="ECO:0000256" key="2">
    <source>
        <dbReference type="ARBA" id="ARBA00022670"/>
    </source>
</evidence>
<dbReference type="CDD" id="cd12797">
    <property type="entry name" value="M23_peptidase"/>
    <property type="match status" value="1"/>
</dbReference>
<dbReference type="Gene3D" id="3.10.450.350">
    <property type="match status" value="1"/>
</dbReference>
<evidence type="ECO:0000256" key="6">
    <source>
        <dbReference type="ARBA" id="ARBA00023049"/>
    </source>
</evidence>
<keyword evidence="2" id="KW-0645">Protease</keyword>
<keyword evidence="3" id="KW-0479">Metal-binding</keyword>
<dbReference type="RefSeq" id="WP_223006724.1">
    <property type="nucleotide sequence ID" value="NZ_CBDDPV010000002.1"/>
</dbReference>
<dbReference type="InterPro" id="IPR011055">
    <property type="entry name" value="Dup_hybrid_motif"/>
</dbReference>
<comment type="cofactor">
    <cofactor evidence="1">
        <name>Zn(2+)</name>
        <dbReference type="ChEBI" id="CHEBI:29105"/>
    </cofactor>
</comment>
<evidence type="ECO:0000259" key="8">
    <source>
        <dbReference type="Pfam" id="PF01551"/>
    </source>
</evidence>
<dbReference type="InterPro" id="IPR016047">
    <property type="entry name" value="M23ase_b-sheet_dom"/>
</dbReference>
<evidence type="ECO:0000256" key="4">
    <source>
        <dbReference type="ARBA" id="ARBA00022801"/>
    </source>
</evidence>
<keyword evidence="7" id="KW-1133">Transmembrane helix</keyword>
<dbReference type="PANTHER" id="PTHR21666:SF288">
    <property type="entry name" value="CELL DIVISION PROTEIN YTFB"/>
    <property type="match status" value="1"/>
</dbReference>
<keyword evidence="4" id="KW-0378">Hydrolase</keyword>
<dbReference type="Pfam" id="PF01551">
    <property type="entry name" value="Peptidase_M23"/>
    <property type="match status" value="1"/>
</dbReference>
<comment type="caution">
    <text evidence="9">The sequence shown here is derived from an EMBL/GenBank/DDBJ whole genome shotgun (WGS) entry which is preliminary data.</text>
</comment>
<sequence>MQPTERIVAQIGIEPPLVIGRRSTSIDRREVSARWLCGTVLTGITSSLLMGTALFTALESREQVVRTPELLDSERAGMKFDGPALKKTNRLMPTRALTNLSEGRRIDVSTMTKSGDVDVVAMRPFVQMKMSLVTGHAAGSTYPPFDPLTIFTEEDPVQDTSFDSAIYGTNVDGVVRLRTVDFPLEAADFEATSALSSEEVEIVVRELSEFVTIGNVEVASLSYVNPNRFGAGGPTASLDASANVRIVQQNVSIARRNIEDTRYAEYTEDVLTVRSEREIAKTFEEGGYVGASSDGIVEALVATLGTETLQPGDIVRLGIDRRGLARHVVRASIYRARAHVATIALNDKLKYVQGDEPEPISAVSEAIQSRSRHLAKAPVDAPTIYDGIYRASLSHGLTEPMTRQLVRLLSTNVDLQAPIGPEDQIEMFYSQPDENNRATSNSRLLYVEARIDGATRRFYRFQLTDDTVDYFDEGGRTTRSFLLRNPIPTGRFTSGFGNRRHPILGYVRPHTGVDWAAPRGTPIIAPGDGTVDRAGWNGGYGRQTAIRYGDGYLTTFNHQSKIADGVIPGARVRQGQIIGYVGSTGQSTGNHLHYELLINGKKVDPMRVRLPSRQGLSGAALTAFLAEKKRIDNLLEDDRWFTASTTIHDKNI</sequence>
<dbReference type="SUPFAM" id="SSF51261">
    <property type="entry name" value="Duplicated hybrid motif"/>
    <property type="match status" value="1"/>
</dbReference>
<keyword evidence="6" id="KW-0482">Metalloprotease</keyword>